<proteinExistence type="predicted"/>
<protein>
    <submittedName>
        <fullName evidence="2">EthD domain-containing protein</fullName>
    </submittedName>
</protein>
<reference evidence="2 3" key="1">
    <citation type="submission" date="2021-01" db="EMBL/GenBank/DDBJ databases">
        <title>Belnapia mucosa sp. nov. and Belnapia arida sp. nov., isolated from the Tabernas Desert (Almeria, Spain).</title>
        <authorList>
            <person name="Molina-Menor E."/>
            <person name="Vidal-Verdu A."/>
            <person name="Calonge A."/>
            <person name="Satari L."/>
            <person name="Pereto J."/>
            <person name="Porcar M."/>
        </authorList>
    </citation>
    <scope>NUCLEOTIDE SEQUENCE [LARGE SCALE GENOMIC DNA]</scope>
    <source>
        <strain evidence="2 3">T18</strain>
    </source>
</reference>
<dbReference type="NCBIfam" id="TIGR02118">
    <property type="entry name" value="EthD family reductase"/>
    <property type="match status" value="1"/>
</dbReference>
<gene>
    <name evidence="2" type="ORF">JMJ56_24825</name>
</gene>
<organism evidence="2 3">
    <name type="scientific">Belnapia arida</name>
    <dbReference type="NCBI Taxonomy" id="2804533"/>
    <lineage>
        <taxon>Bacteria</taxon>
        <taxon>Pseudomonadati</taxon>
        <taxon>Pseudomonadota</taxon>
        <taxon>Alphaproteobacteria</taxon>
        <taxon>Acetobacterales</taxon>
        <taxon>Roseomonadaceae</taxon>
        <taxon>Belnapia</taxon>
    </lineage>
</organism>
<dbReference type="RefSeq" id="WP_202834472.1">
    <property type="nucleotide sequence ID" value="NZ_JAETWB010000023.1"/>
</dbReference>
<dbReference type="InterPro" id="IPR011008">
    <property type="entry name" value="Dimeric_a/b-barrel"/>
</dbReference>
<comment type="caution">
    <text evidence="2">The sequence shown here is derived from an EMBL/GenBank/DDBJ whole genome shotgun (WGS) entry which is preliminary data.</text>
</comment>
<sequence length="99" mass="10854">MLVTCNGAPGTRMDRHYYATTHIQLAIRLWGKYGLEEASAFFPSDDGKGVLSIGIYHFRDAAAMEAALVSPETAQVMADVKNFTDSTVIERSVWAPMAN</sequence>
<dbReference type="InterPro" id="IPR009799">
    <property type="entry name" value="EthD_dom"/>
</dbReference>
<evidence type="ECO:0000313" key="3">
    <source>
        <dbReference type="Proteomes" id="UP000660885"/>
    </source>
</evidence>
<dbReference type="Pfam" id="PF07110">
    <property type="entry name" value="EthD"/>
    <property type="match status" value="1"/>
</dbReference>
<feature type="domain" description="EthD" evidence="1">
    <location>
        <begin position="15"/>
        <end position="86"/>
    </location>
</feature>
<dbReference type="SUPFAM" id="SSF54909">
    <property type="entry name" value="Dimeric alpha+beta barrel"/>
    <property type="match status" value="1"/>
</dbReference>
<evidence type="ECO:0000259" key="1">
    <source>
        <dbReference type="Pfam" id="PF07110"/>
    </source>
</evidence>
<evidence type="ECO:0000313" key="2">
    <source>
        <dbReference type="EMBL" id="MBL6081223.1"/>
    </source>
</evidence>
<keyword evidence="3" id="KW-1185">Reference proteome</keyword>
<dbReference type="Gene3D" id="3.30.70.100">
    <property type="match status" value="1"/>
</dbReference>
<name>A0ABS1U968_9PROT</name>
<accession>A0ABS1U968</accession>
<dbReference type="EMBL" id="JAETWB010000023">
    <property type="protein sequence ID" value="MBL6081223.1"/>
    <property type="molecule type" value="Genomic_DNA"/>
</dbReference>
<dbReference type="Proteomes" id="UP000660885">
    <property type="component" value="Unassembled WGS sequence"/>
</dbReference>
<dbReference type="PANTHER" id="PTHR40260:SF2">
    <property type="entry name" value="BLR8190 PROTEIN"/>
    <property type="match status" value="1"/>
</dbReference>
<dbReference type="PANTHER" id="PTHR40260">
    <property type="entry name" value="BLR8190 PROTEIN"/>
    <property type="match status" value="1"/>
</dbReference>